<reference evidence="4" key="3">
    <citation type="journal article" date="2014" name="Nature">
        <title>Elephant shark genome provides unique insights into gnathostome evolution.</title>
        <authorList>
            <consortium name="International Elephant Shark Genome Sequencing Consortium"/>
            <person name="Venkatesh B."/>
            <person name="Lee A.P."/>
            <person name="Ravi V."/>
            <person name="Maurya A.K."/>
            <person name="Lian M.M."/>
            <person name="Swann J.B."/>
            <person name="Ohta Y."/>
            <person name="Flajnik M.F."/>
            <person name="Sutoh Y."/>
            <person name="Kasahara M."/>
            <person name="Hoon S."/>
            <person name="Gangu V."/>
            <person name="Roy S.W."/>
            <person name="Irimia M."/>
            <person name="Korzh V."/>
            <person name="Kondrychyn I."/>
            <person name="Lim Z.W."/>
            <person name="Tay B.H."/>
            <person name="Tohari S."/>
            <person name="Kong K.W."/>
            <person name="Ho S."/>
            <person name="Lorente-Galdos B."/>
            <person name="Quilez J."/>
            <person name="Marques-Bonet T."/>
            <person name="Raney B.J."/>
            <person name="Ingham P.W."/>
            <person name="Tay A."/>
            <person name="Hillier L.W."/>
            <person name="Minx P."/>
            <person name="Boehm T."/>
            <person name="Wilson R.K."/>
            <person name="Brenner S."/>
            <person name="Warren W.C."/>
        </authorList>
    </citation>
    <scope>NUCLEOTIDE SEQUENCE [LARGE SCALE GENOMIC DNA]</scope>
</reference>
<dbReference type="GO" id="GO:0016747">
    <property type="term" value="F:acyltransferase activity, transferring groups other than amino-acyl groups"/>
    <property type="evidence" value="ECO:0007669"/>
    <property type="project" value="InterPro"/>
</dbReference>
<dbReference type="Ensembl" id="ENSCMIT00000014073.1">
    <property type="protein sequence ID" value="ENSCMIP00000013770.1"/>
    <property type="gene ID" value="ENSCMIG00000006880.1"/>
</dbReference>
<dbReference type="Gene3D" id="3.90.228.10">
    <property type="match status" value="1"/>
</dbReference>
<dbReference type="SUPFAM" id="SSF55729">
    <property type="entry name" value="Acyl-CoA N-acyltransferases (Nat)"/>
    <property type="match status" value="1"/>
</dbReference>
<name>A0A4W3HEK3_CALMI</name>
<sequence length="643" mass="72581">MAADGVKPRLAPEQFSGPARPRHPGEQQRVFTAVPFIVDFHRLLHLKNAAKFITGVSNQELVHTVTALYDVCLPNIGPEDLGATICARGTKTIILARDEKEVCEEYMKIARTSLVDIPDTKLSNQDEEEKPGLFSEVFSDSESIEEESETESDKELNEQEEKLKAGVKHFLKSVKKRRHQRYTMKENSNIPLTAIGMESRIVAAMSYERSVTKSGDRVVQLTLLSTRKRYRGCGVGRYLLQVLKDPAVVGKYDALLAHADSSAIKFFTHCGFSDDVMLNRKFKEFEDDWTYSTMMSYFPPFSLGNNTTFCAFPVEEKQIKLELQLWGEKSLAAYQAQAICMTKMLNEITALRTQIASQKELIDSLTSDLERAHDMNLQIEKKFLDYKVKKNREILQLSNITTEFDLSLGGKCLTDTDHLQHTIDSSDIQSSHKDDSLVKWSSAVDEYKLIEQGFADSMKKESGLINNQFEVAALLKANLRKETRCLIESCMTNMVEPMYRTTLYYCGGLECPKRIQLIMEEGFSEEDFTDGIYGQGLYFSPNGFTASLFSVPGSILVANVCIGNTETVMTKNRERYFCCCQVPGRLCDAGISCGSDRTQEYVIFNQFFNASSSSRPIGRIQYGRPRYPPPPHVLPPQPSRPCP</sequence>
<dbReference type="OMA" id="CGKWAKT"/>
<dbReference type="Pfam" id="PF13673">
    <property type="entry name" value="Acetyltransf_10"/>
    <property type="match status" value="1"/>
</dbReference>
<dbReference type="GeneTree" id="ENSGT00940000176345"/>
<organism evidence="3 4">
    <name type="scientific">Callorhinchus milii</name>
    <name type="common">Ghost shark</name>
    <dbReference type="NCBI Taxonomy" id="7868"/>
    <lineage>
        <taxon>Eukaryota</taxon>
        <taxon>Metazoa</taxon>
        <taxon>Chordata</taxon>
        <taxon>Craniata</taxon>
        <taxon>Vertebrata</taxon>
        <taxon>Chondrichthyes</taxon>
        <taxon>Holocephali</taxon>
        <taxon>Chimaeriformes</taxon>
        <taxon>Callorhinchidae</taxon>
        <taxon>Callorhinchus</taxon>
    </lineage>
</organism>
<dbReference type="AlphaFoldDB" id="A0A4W3HEK3"/>
<dbReference type="InterPro" id="IPR000182">
    <property type="entry name" value="GNAT_dom"/>
</dbReference>
<accession>A0A4W3HEK3</accession>
<evidence type="ECO:0000259" key="2">
    <source>
        <dbReference type="Pfam" id="PF13673"/>
    </source>
</evidence>
<dbReference type="InterPro" id="IPR016181">
    <property type="entry name" value="Acyl_CoA_acyltransferase"/>
</dbReference>
<dbReference type="InParanoid" id="A0A4W3HEK3"/>
<reference evidence="4" key="2">
    <citation type="journal article" date="2007" name="PLoS Biol.">
        <title>Survey sequencing and comparative analysis of the elephant shark (Callorhinchus milii) genome.</title>
        <authorList>
            <person name="Venkatesh B."/>
            <person name="Kirkness E.F."/>
            <person name="Loh Y.H."/>
            <person name="Halpern A.L."/>
            <person name="Lee A.P."/>
            <person name="Johnson J."/>
            <person name="Dandona N."/>
            <person name="Viswanathan L.D."/>
            <person name="Tay A."/>
            <person name="Venter J.C."/>
            <person name="Strausberg R.L."/>
            <person name="Brenner S."/>
        </authorList>
    </citation>
    <scope>NUCLEOTIDE SEQUENCE [LARGE SCALE GENOMIC DNA]</scope>
</reference>
<keyword evidence="4" id="KW-1185">Reference proteome</keyword>
<evidence type="ECO:0000256" key="1">
    <source>
        <dbReference type="SAM" id="MobiDB-lite"/>
    </source>
</evidence>
<feature type="compositionally biased region" description="Pro residues" evidence="1">
    <location>
        <begin position="626"/>
        <end position="643"/>
    </location>
</feature>
<reference evidence="3" key="4">
    <citation type="submission" date="2025-08" db="UniProtKB">
        <authorList>
            <consortium name="Ensembl"/>
        </authorList>
    </citation>
    <scope>IDENTIFICATION</scope>
</reference>
<evidence type="ECO:0000313" key="4">
    <source>
        <dbReference type="Proteomes" id="UP000314986"/>
    </source>
</evidence>
<dbReference type="STRING" id="7868.ENSCMIP00000013770"/>
<dbReference type="Proteomes" id="UP000314986">
    <property type="component" value="Unassembled WGS sequence"/>
</dbReference>
<feature type="region of interest" description="Disordered" evidence="1">
    <location>
        <begin position="121"/>
        <end position="159"/>
    </location>
</feature>
<evidence type="ECO:0000313" key="3">
    <source>
        <dbReference type="Ensembl" id="ENSCMIP00000013770.1"/>
    </source>
</evidence>
<reference evidence="3" key="5">
    <citation type="submission" date="2025-09" db="UniProtKB">
        <authorList>
            <consortium name="Ensembl"/>
        </authorList>
    </citation>
    <scope>IDENTIFICATION</scope>
</reference>
<dbReference type="SUPFAM" id="SSF56399">
    <property type="entry name" value="ADP-ribosylation"/>
    <property type="match status" value="1"/>
</dbReference>
<reference evidence="4" key="1">
    <citation type="journal article" date="2006" name="Science">
        <title>Ancient noncoding elements conserved in the human genome.</title>
        <authorList>
            <person name="Venkatesh B."/>
            <person name="Kirkness E.F."/>
            <person name="Loh Y.H."/>
            <person name="Halpern A.L."/>
            <person name="Lee A.P."/>
            <person name="Johnson J."/>
            <person name="Dandona N."/>
            <person name="Viswanathan L.D."/>
            <person name="Tay A."/>
            <person name="Venter J.C."/>
            <person name="Strausberg R.L."/>
            <person name="Brenner S."/>
        </authorList>
    </citation>
    <scope>NUCLEOTIDE SEQUENCE [LARGE SCALE GENOMIC DNA]</scope>
</reference>
<gene>
    <name evidence="3" type="primary">si:dkeyp-50b9.1</name>
</gene>
<feature type="region of interest" description="Disordered" evidence="1">
    <location>
        <begin position="624"/>
        <end position="643"/>
    </location>
</feature>
<feature type="region of interest" description="Disordered" evidence="1">
    <location>
        <begin position="1"/>
        <end position="25"/>
    </location>
</feature>
<protein>
    <submittedName>
        <fullName evidence="3">Uncharacterized LOC103185922</fullName>
    </submittedName>
</protein>
<dbReference type="Gene3D" id="3.40.630.30">
    <property type="match status" value="1"/>
</dbReference>
<proteinExistence type="predicted"/>
<feature type="domain" description="N-acetyltransferase" evidence="2">
    <location>
        <begin position="164"/>
        <end position="275"/>
    </location>
</feature>